<dbReference type="AlphaFoldDB" id="A0A8H7BPA8"/>
<name>A0A8H7BPA8_9FUNG</name>
<evidence type="ECO:0000313" key="2">
    <source>
        <dbReference type="Proteomes" id="UP000605846"/>
    </source>
</evidence>
<dbReference type="OrthoDB" id="10589103at2759"/>
<proteinExistence type="predicted"/>
<evidence type="ECO:0000313" key="1">
    <source>
        <dbReference type="EMBL" id="KAF7721116.1"/>
    </source>
</evidence>
<gene>
    <name evidence="1" type="ORF">EC973_005380</name>
</gene>
<keyword evidence="2" id="KW-1185">Reference proteome</keyword>
<feature type="non-terminal residue" evidence="1">
    <location>
        <position position="1"/>
    </location>
</feature>
<comment type="caution">
    <text evidence="1">The sequence shown here is derived from an EMBL/GenBank/DDBJ whole genome shotgun (WGS) entry which is preliminary data.</text>
</comment>
<dbReference type="EMBL" id="JABAYA010000304">
    <property type="protein sequence ID" value="KAF7721116.1"/>
    <property type="molecule type" value="Genomic_DNA"/>
</dbReference>
<protein>
    <submittedName>
        <fullName evidence="1">Uncharacterized protein</fullName>
    </submittedName>
</protein>
<sequence>MTVLFFRGQPELEEYIRSSTSPNLTRFLELHEQKFANWHTTEISGDDFLKLWYDRYIKMYETVHNKKLQLCQFPMKSKARASLCRRIAAAITVAYQQHLTIAHTEVEALRTQRSIVTRSKKRMREAIEACGKALCEDSDPSFYVSAEEEDQKDDCEDLRNKVDLLHSPPKSLKTVSKIL</sequence>
<dbReference type="Proteomes" id="UP000605846">
    <property type="component" value="Unassembled WGS sequence"/>
</dbReference>
<accession>A0A8H7BPA8</accession>
<reference evidence="1" key="1">
    <citation type="submission" date="2020-01" db="EMBL/GenBank/DDBJ databases">
        <title>Genome Sequencing of Three Apophysomyces-Like Fungal Strains Confirms a Novel Fungal Genus in the Mucoromycota with divergent Burkholderia-like Endosymbiotic Bacteria.</title>
        <authorList>
            <person name="Stajich J.E."/>
            <person name="Macias A.M."/>
            <person name="Carter-House D."/>
            <person name="Lovett B."/>
            <person name="Kasson L.R."/>
            <person name="Berry K."/>
            <person name="Grigoriev I."/>
            <person name="Chang Y."/>
            <person name="Spatafora J."/>
            <person name="Kasson M.T."/>
        </authorList>
    </citation>
    <scope>NUCLEOTIDE SEQUENCE</scope>
    <source>
        <strain evidence="1">NRRL A-21654</strain>
    </source>
</reference>
<organism evidence="1 2">
    <name type="scientific">Apophysomyces ossiformis</name>
    <dbReference type="NCBI Taxonomy" id="679940"/>
    <lineage>
        <taxon>Eukaryota</taxon>
        <taxon>Fungi</taxon>
        <taxon>Fungi incertae sedis</taxon>
        <taxon>Mucoromycota</taxon>
        <taxon>Mucoromycotina</taxon>
        <taxon>Mucoromycetes</taxon>
        <taxon>Mucorales</taxon>
        <taxon>Mucorineae</taxon>
        <taxon>Mucoraceae</taxon>
        <taxon>Apophysomyces</taxon>
    </lineage>
</organism>